<name>A0A380K1X8_9STRE</name>
<evidence type="ECO:0000313" key="1">
    <source>
        <dbReference type="EMBL" id="SUN58183.1"/>
    </source>
</evidence>
<reference evidence="1 2" key="1">
    <citation type="submission" date="2018-06" db="EMBL/GenBank/DDBJ databases">
        <authorList>
            <consortium name="Pathogen Informatics"/>
            <person name="Doyle S."/>
        </authorList>
    </citation>
    <scope>NUCLEOTIDE SEQUENCE [LARGE SCALE GENOMIC DNA]</scope>
    <source>
        <strain evidence="1 2">NCTC12224</strain>
    </source>
</reference>
<proteinExistence type="predicted"/>
<dbReference type="EMBL" id="UHFN01000002">
    <property type="protein sequence ID" value="SUN58183.1"/>
    <property type="molecule type" value="Genomic_DNA"/>
</dbReference>
<dbReference type="Proteomes" id="UP000254924">
    <property type="component" value="Unassembled WGS sequence"/>
</dbReference>
<evidence type="ECO:0000313" key="2">
    <source>
        <dbReference type="Proteomes" id="UP000254924"/>
    </source>
</evidence>
<dbReference type="AlphaFoldDB" id="A0A380K1X8"/>
<organism evidence="1 2">
    <name type="scientific">Streptococcus hyointestinalis</name>
    <dbReference type="NCBI Taxonomy" id="1337"/>
    <lineage>
        <taxon>Bacteria</taxon>
        <taxon>Bacillati</taxon>
        <taxon>Bacillota</taxon>
        <taxon>Bacilli</taxon>
        <taxon>Lactobacillales</taxon>
        <taxon>Streptococcaceae</taxon>
        <taxon>Streptococcus</taxon>
    </lineage>
</organism>
<keyword evidence="2" id="KW-1185">Reference proteome</keyword>
<protein>
    <submittedName>
        <fullName evidence="1">Uncharacterized protein</fullName>
    </submittedName>
</protein>
<sequence>MAYNEIILDDSVLDVDSWFPQEAIDQIADIIKAHAKASIENQTVKNKEYTFDYKVFGKNANNTTLKGSGYSSYIPKSVNYNLTGGQVA</sequence>
<gene>
    <name evidence="1" type="ORF">NCTC12224_00209</name>
</gene>
<accession>A0A380K1X8</accession>